<proteinExistence type="predicted"/>
<sequence length="142" mass="16016">MPTANTPLFDHAVQTASTWVHDVSHEFDTDDRHFAYRVLRAWLHVLRDRLPVEAAAHFAAQLPELLRGVYYDGWNPSAVPEKYDAQQYLSRFAREANISVTDVHRAAPAITAVALRHLSPGQVDKVLDQLPEDIRALLRPAA</sequence>
<dbReference type="InterPro" id="IPR038282">
    <property type="entry name" value="DUF2267_sf"/>
</dbReference>
<reference evidence="1 2" key="1">
    <citation type="submission" date="2020-08" db="EMBL/GenBank/DDBJ databases">
        <title>Sequencing the genomes of 1000 actinobacteria strains.</title>
        <authorList>
            <person name="Klenk H.-P."/>
        </authorList>
    </citation>
    <scope>NUCLEOTIDE SEQUENCE [LARGE SCALE GENOMIC DNA]</scope>
    <source>
        <strain evidence="1 2">DSM 45584</strain>
    </source>
</reference>
<dbReference type="EMBL" id="JACHIW010000001">
    <property type="protein sequence ID" value="MBB5156017.1"/>
    <property type="molecule type" value="Genomic_DNA"/>
</dbReference>
<evidence type="ECO:0000313" key="1">
    <source>
        <dbReference type="EMBL" id="MBB5156017.1"/>
    </source>
</evidence>
<dbReference type="InterPro" id="IPR018727">
    <property type="entry name" value="DUF2267"/>
</dbReference>
<dbReference type="Pfam" id="PF10025">
    <property type="entry name" value="DUF2267"/>
    <property type="match status" value="1"/>
</dbReference>
<accession>A0A840Q7V2</accession>
<evidence type="ECO:0000313" key="2">
    <source>
        <dbReference type="Proteomes" id="UP000584374"/>
    </source>
</evidence>
<protein>
    <submittedName>
        <fullName evidence="1">Uncharacterized protein (DUF2267 family)</fullName>
    </submittedName>
</protein>
<dbReference type="AlphaFoldDB" id="A0A840Q7V2"/>
<gene>
    <name evidence="1" type="ORF">BJ970_003551</name>
</gene>
<dbReference type="Gene3D" id="1.10.490.110">
    <property type="entry name" value="Uncharacterized conserved protein DUF2267"/>
    <property type="match status" value="1"/>
</dbReference>
<dbReference type="RefSeq" id="WP_184727235.1">
    <property type="nucleotide sequence ID" value="NZ_JACHIW010000001.1"/>
</dbReference>
<keyword evidence="2" id="KW-1185">Reference proteome</keyword>
<dbReference type="Proteomes" id="UP000584374">
    <property type="component" value="Unassembled WGS sequence"/>
</dbReference>
<comment type="caution">
    <text evidence="1">The sequence shown here is derived from an EMBL/GenBank/DDBJ whole genome shotgun (WGS) entry which is preliminary data.</text>
</comment>
<organism evidence="1 2">
    <name type="scientific">Saccharopolyspora phatthalungensis</name>
    <dbReference type="NCBI Taxonomy" id="664693"/>
    <lineage>
        <taxon>Bacteria</taxon>
        <taxon>Bacillati</taxon>
        <taxon>Actinomycetota</taxon>
        <taxon>Actinomycetes</taxon>
        <taxon>Pseudonocardiales</taxon>
        <taxon>Pseudonocardiaceae</taxon>
        <taxon>Saccharopolyspora</taxon>
    </lineage>
</organism>
<name>A0A840Q7V2_9PSEU</name>